<dbReference type="PRINTS" id="PR00080">
    <property type="entry name" value="SDRFAMILY"/>
</dbReference>
<dbReference type="Pfam" id="PF00106">
    <property type="entry name" value="adh_short"/>
    <property type="match status" value="1"/>
</dbReference>
<dbReference type="InterPro" id="IPR002347">
    <property type="entry name" value="SDR_fam"/>
</dbReference>
<dbReference type="GO" id="GO:0016491">
    <property type="term" value="F:oxidoreductase activity"/>
    <property type="evidence" value="ECO:0007669"/>
    <property type="project" value="UniProtKB-KW"/>
</dbReference>
<dbReference type="STRING" id="1051891.A0A0C3QFS4"/>
<keyword evidence="4" id="KW-1185">Reference proteome</keyword>
<dbReference type="HOGENOM" id="CLU_010194_44_2_1"/>
<keyword evidence="1" id="KW-0560">Oxidoreductase</keyword>
<dbReference type="EMBL" id="KN822973">
    <property type="protein sequence ID" value="KIO30320.1"/>
    <property type="molecule type" value="Genomic_DNA"/>
</dbReference>
<evidence type="ECO:0000313" key="4">
    <source>
        <dbReference type="Proteomes" id="UP000054248"/>
    </source>
</evidence>
<sequence length="346" mass="38189">MSFLDDLKAAASKFGSQVDTVLGPLYPEIKVKLDDLTGKRYLITGSNTGVGYEAAKALAAHNAEVWLLCRTKEKAEEAATQIIKDTSNSRVYVEIVDVSSFASVRAFVDKWSTKSTEERKIDALVNNAGASTNTKKTTADGLEFTYETNFAGHFLLTLLLLKQGYFAPSARIVNVTSVAMYDSGKIEPAMTNSEDVLGPFQDGQAIPWDAHLKLYQRAKASQVVFTKELQDILSSSKNYNDMTVSVCHPGIVKTTMWKREDGTGGYEKESAAMEKMTNLMGMTPADGAKTMVFLAASPKAANKEIRGEYWDRCKPRWTPAWMNDKETRASLWAKWEADTGVDIAQL</sequence>
<dbReference type="PANTHER" id="PTHR43157:SF31">
    <property type="entry name" value="PHOSPHATIDYLINOSITOL-GLYCAN BIOSYNTHESIS CLASS F PROTEIN"/>
    <property type="match status" value="1"/>
</dbReference>
<dbReference type="PANTHER" id="PTHR43157">
    <property type="entry name" value="PHOSPHATIDYLINOSITOL-GLYCAN BIOSYNTHESIS CLASS F PROTEIN-RELATED"/>
    <property type="match status" value="1"/>
</dbReference>
<reference evidence="3 4" key="1">
    <citation type="submission" date="2014-04" db="EMBL/GenBank/DDBJ databases">
        <authorList>
            <consortium name="DOE Joint Genome Institute"/>
            <person name="Kuo A."/>
            <person name="Girlanda M."/>
            <person name="Perotto S."/>
            <person name="Kohler A."/>
            <person name="Nagy L.G."/>
            <person name="Floudas D."/>
            <person name="Copeland A."/>
            <person name="Barry K.W."/>
            <person name="Cichocki N."/>
            <person name="Veneault-Fourrey C."/>
            <person name="LaButti K."/>
            <person name="Lindquist E.A."/>
            <person name="Lipzen A."/>
            <person name="Lundell T."/>
            <person name="Morin E."/>
            <person name="Murat C."/>
            <person name="Sun H."/>
            <person name="Tunlid A."/>
            <person name="Henrissat B."/>
            <person name="Grigoriev I.V."/>
            <person name="Hibbett D.S."/>
            <person name="Martin F."/>
            <person name="Nordberg H.P."/>
            <person name="Cantor M.N."/>
            <person name="Hua S.X."/>
        </authorList>
    </citation>
    <scope>NUCLEOTIDE SEQUENCE [LARGE SCALE GENOMIC DNA]</scope>
    <source>
        <strain evidence="3 4">MUT 4182</strain>
    </source>
</reference>
<dbReference type="InterPro" id="IPR036291">
    <property type="entry name" value="NAD(P)-bd_dom_sf"/>
</dbReference>
<comment type="similarity">
    <text evidence="2">Belongs to the short-chain dehydrogenases/reductases (SDR) family.</text>
</comment>
<evidence type="ECO:0000313" key="3">
    <source>
        <dbReference type="EMBL" id="KIO30320.1"/>
    </source>
</evidence>
<accession>A0A0C3QFS4</accession>
<proteinExistence type="inferred from homology"/>
<dbReference type="PRINTS" id="PR00081">
    <property type="entry name" value="GDHRDH"/>
</dbReference>
<organism evidence="3 4">
    <name type="scientific">Tulasnella calospora MUT 4182</name>
    <dbReference type="NCBI Taxonomy" id="1051891"/>
    <lineage>
        <taxon>Eukaryota</taxon>
        <taxon>Fungi</taxon>
        <taxon>Dikarya</taxon>
        <taxon>Basidiomycota</taxon>
        <taxon>Agaricomycotina</taxon>
        <taxon>Agaricomycetes</taxon>
        <taxon>Cantharellales</taxon>
        <taxon>Tulasnellaceae</taxon>
        <taxon>Tulasnella</taxon>
    </lineage>
</organism>
<evidence type="ECO:0000256" key="1">
    <source>
        <dbReference type="ARBA" id="ARBA00023002"/>
    </source>
</evidence>
<dbReference type="Proteomes" id="UP000054248">
    <property type="component" value="Unassembled WGS sequence"/>
</dbReference>
<dbReference type="OrthoDB" id="542013at2759"/>
<protein>
    <submittedName>
        <fullName evidence="3">Uncharacterized protein</fullName>
    </submittedName>
</protein>
<dbReference type="AlphaFoldDB" id="A0A0C3QFS4"/>
<evidence type="ECO:0000256" key="2">
    <source>
        <dbReference type="RuleBase" id="RU000363"/>
    </source>
</evidence>
<dbReference type="Gene3D" id="3.40.50.720">
    <property type="entry name" value="NAD(P)-binding Rossmann-like Domain"/>
    <property type="match status" value="1"/>
</dbReference>
<reference evidence="4" key="2">
    <citation type="submission" date="2015-01" db="EMBL/GenBank/DDBJ databases">
        <title>Evolutionary Origins and Diversification of the Mycorrhizal Mutualists.</title>
        <authorList>
            <consortium name="DOE Joint Genome Institute"/>
            <consortium name="Mycorrhizal Genomics Consortium"/>
            <person name="Kohler A."/>
            <person name="Kuo A."/>
            <person name="Nagy L.G."/>
            <person name="Floudas D."/>
            <person name="Copeland A."/>
            <person name="Barry K.W."/>
            <person name="Cichocki N."/>
            <person name="Veneault-Fourrey C."/>
            <person name="LaButti K."/>
            <person name="Lindquist E.A."/>
            <person name="Lipzen A."/>
            <person name="Lundell T."/>
            <person name="Morin E."/>
            <person name="Murat C."/>
            <person name="Riley R."/>
            <person name="Ohm R."/>
            <person name="Sun H."/>
            <person name="Tunlid A."/>
            <person name="Henrissat B."/>
            <person name="Grigoriev I.V."/>
            <person name="Hibbett D.S."/>
            <person name="Martin F."/>
        </authorList>
    </citation>
    <scope>NUCLEOTIDE SEQUENCE [LARGE SCALE GENOMIC DNA]</scope>
    <source>
        <strain evidence="4">MUT 4182</strain>
    </source>
</reference>
<name>A0A0C3QFS4_9AGAM</name>
<dbReference type="SUPFAM" id="SSF51735">
    <property type="entry name" value="NAD(P)-binding Rossmann-fold domains"/>
    <property type="match status" value="1"/>
</dbReference>
<gene>
    <name evidence="3" type="ORF">M407DRAFT_5689</name>
</gene>